<dbReference type="EMBL" id="MWQN01000002">
    <property type="protein sequence ID" value="OPC79385.1"/>
    <property type="molecule type" value="Genomic_DNA"/>
</dbReference>
<reference evidence="2 3" key="1">
    <citation type="submission" date="2017-03" db="EMBL/GenBank/DDBJ databases">
        <title>Draft genome sequence of Streptomyces scabrisporus NF3, endophyte isolated from Amphipterygium adstringens.</title>
        <authorList>
            <person name="Vazquez M."/>
            <person name="Ceapa C.D."/>
            <person name="Rodriguez Luna D."/>
            <person name="Sanchez Esquivel S."/>
        </authorList>
    </citation>
    <scope>NUCLEOTIDE SEQUENCE [LARGE SCALE GENOMIC DNA]</scope>
    <source>
        <strain evidence="2 3">NF3</strain>
    </source>
</reference>
<evidence type="ECO:0000313" key="2">
    <source>
        <dbReference type="EMBL" id="OPC79385.1"/>
    </source>
</evidence>
<accession>A0A1T3NRM0</accession>
<comment type="caution">
    <text evidence="2">The sequence shown here is derived from an EMBL/GenBank/DDBJ whole genome shotgun (WGS) entry which is preliminary data.</text>
</comment>
<dbReference type="RefSeq" id="WP_078980602.1">
    <property type="nucleotide sequence ID" value="NZ_MWQN01000002.1"/>
</dbReference>
<feature type="signal peptide" evidence="1">
    <location>
        <begin position="1"/>
        <end position="39"/>
    </location>
</feature>
<gene>
    <name evidence="2" type="ORF">B4N89_35715</name>
</gene>
<name>A0A1T3NRM0_9ACTN</name>
<proteinExistence type="predicted"/>
<protein>
    <recommendedName>
        <fullName evidence="4">Haemophore haem-binding domain-containing protein</fullName>
    </recommendedName>
</protein>
<sequence>MSRRTTTSRARAPRRLATLGALAALTTVGALVSAPAAQAGPMPAGDKHKPAICKRVPTVDTRLTKAIERLGGDATVKGSIAHLQARIAEADKLNRPAVKTYLNDKLTTRQRLLPELKQRKADLANVKTWCDTQPSAAGK</sequence>
<dbReference type="Proteomes" id="UP000190037">
    <property type="component" value="Unassembled WGS sequence"/>
</dbReference>
<evidence type="ECO:0008006" key="4">
    <source>
        <dbReference type="Google" id="ProtNLM"/>
    </source>
</evidence>
<dbReference type="STRING" id="159449.B4N89_35715"/>
<keyword evidence="3" id="KW-1185">Reference proteome</keyword>
<organism evidence="2 3">
    <name type="scientific">Embleya scabrispora</name>
    <dbReference type="NCBI Taxonomy" id="159449"/>
    <lineage>
        <taxon>Bacteria</taxon>
        <taxon>Bacillati</taxon>
        <taxon>Actinomycetota</taxon>
        <taxon>Actinomycetes</taxon>
        <taxon>Kitasatosporales</taxon>
        <taxon>Streptomycetaceae</taxon>
        <taxon>Embleya</taxon>
    </lineage>
</organism>
<dbReference type="AlphaFoldDB" id="A0A1T3NRM0"/>
<keyword evidence="1" id="KW-0732">Signal</keyword>
<evidence type="ECO:0000313" key="3">
    <source>
        <dbReference type="Proteomes" id="UP000190037"/>
    </source>
</evidence>
<feature type="chain" id="PRO_5012865871" description="Haemophore haem-binding domain-containing protein" evidence="1">
    <location>
        <begin position="40"/>
        <end position="139"/>
    </location>
</feature>
<evidence type="ECO:0000256" key="1">
    <source>
        <dbReference type="SAM" id="SignalP"/>
    </source>
</evidence>